<evidence type="ECO:0000256" key="9">
    <source>
        <dbReference type="SAM" id="Phobius"/>
    </source>
</evidence>
<comment type="subcellular location">
    <subcellularLocation>
        <location evidence="2">Cell envelope</location>
    </subcellularLocation>
</comment>
<dbReference type="STRING" id="1821621.A8C75_22065"/>
<keyword evidence="4" id="KW-0479">Metal-binding</keyword>
<feature type="domain" description="Csd3-like second N-terminal" evidence="12">
    <location>
        <begin position="222"/>
        <end position="342"/>
    </location>
</feature>
<dbReference type="FunFam" id="2.70.70.10:FF:000002">
    <property type="entry name" value="Murein DD-endopeptidase MepM"/>
    <property type="match status" value="1"/>
</dbReference>
<dbReference type="InterPro" id="IPR016047">
    <property type="entry name" value="M23ase_b-sheet_dom"/>
</dbReference>
<dbReference type="CDD" id="cd12797">
    <property type="entry name" value="M23_peptidase"/>
    <property type="match status" value="1"/>
</dbReference>
<evidence type="ECO:0000313" key="13">
    <source>
        <dbReference type="EMBL" id="ANG64897.1"/>
    </source>
</evidence>
<organism evidence="13 14">
    <name type="scientific">Marinobacterium aestuarii</name>
    <dbReference type="NCBI Taxonomy" id="1821621"/>
    <lineage>
        <taxon>Bacteria</taxon>
        <taxon>Pseudomonadati</taxon>
        <taxon>Pseudomonadota</taxon>
        <taxon>Gammaproteobacteria</taxon>
        <taxon>Oceanospirillales</taxon>
        <taxon>Oceanospirillaceae</taxon>
        <taxon>Marinobacterium</taxon>
    </lineage>
</organism>
<keyword evidence="3" id="KW-0645">Protease</keyword>
<evidence type="ECO:0000256" key="4">
    <source>
        <dbReference type="ARBA" id="ARBA00022723"/>
    </source>
</evidence>
<evidence type="ECO:0000256" key="7">
    <source>
        <dbReference type="ARBA" id="ARBA00023049"/>
    </source>
</evidence>
<dbReference type="PANTHER" id="PTHR21666:SF288">
    <property type="entry name" value="CELL DIVISION PROTEIN YTFB"/>
    <property type="match status" value="1"/>
</dbReference>
<comment type="cofactor">
    <cofactor evidence="1">
        <name>Zn(2+)</name>
        <dbReference type="ChEBI" id="CHEBI:29105"/>
    </cofactor>
</comment>
<dbReference type="GO" id="GO:0030313">
    <property type="term" value="C:cell envelope"/>
    <property type="evidence" value="ECO:0007669"/>
    <property type="project" value="UniProtKB-SubCell"/>
</dbReference>
<feature type="domain" description="M23ase beta-sheet core" evidence="10">
    <location>
        <begin position="355"/>
        <end position="451"/>
    </location>
</feature>
<accession>A0A1A9F3V1</accession>
<proteinExistence type="predicted"/>
<evidence type="ECO:0000259" key="10">
    <source>
        <dbReference type="Pfam" id="PF01551"/>
    </source>
</evidence>
<dbReference type="Gene3D" id="2.70.70.10">
    <property type="entry name" value="Glucose Permease (Domain IIA)"/>
    <property type="match status" value="1"/>
</dbReference>
<evidence type="ECO:0000256" key="6">
    <source>
        <dbReference type="ARBA" id="ARBA00022833"/>
    </source>
</evidence>
<feature type="compositionally biased region" description="Low complexity" evidence="8">
    <location>
        <begin position="106"/>
        <end position="115"/>
    </location>
</feature>
<dbReference type="GO" id="GO:0006508">
    <property type="term" value="P:proteolysis"/>
    <property type="evidence" value="ECO:0007669"/>
    <property type="project" value="UniProtKB-KW"/>
</dbReference>
<evidence type="ECO:0000259" key="12">
    <source>
        <dbReference type="Pfam" id="PF19425"/>
    </source>
</evidence>
<dbReference type="Gene3D" id="3.10.450.350">
    <property type="match status" value="2"/>
</dbReference>
<keyword evidence="9" id="KW-1133">Transmembrane helix</keyword>
<evidence type="ECO:0000256" key="2">
    <source>
        <dbReference type="ARBA" id="ARBA00004196"/>
    </source>
</evidence>
<reference evidence="13 14" key="2">
    <citation type="journal article" date="2018" name="Int. J. Syst. Evol. Microbiol.">
        <title>Marinobacterium aestuarii sp. nov., a benzene-degrading marine bacterium isolated from estuary sediment.</title>
        <authorList>
            <person name="Bae S.S."/>
            <person name="Jung J."/>
            <person name="Chung D."/>
            <person name="Baek K."/>
        </authorList>
    </citation>
    <scope>NUCLEOTIDE SEQUENCE [LARGE SCALE GENOMIC DNA]</scope>
    <source>
        <strain evidence="13 14">ST58-10</strain>
    </source>
</reference>
<evidence type="ECO:0000256" key="1">
    <source>
        <dbReference type="ARBA" id="ARBA00001947"/>
    </source>
</evidence>
<keyword evidence="14" id="KW-1185">Reference proteome</keyword>
<evidence type="ECO:0000313" key="14">
    <source>
        <dbReference type="Proteomes" id="UP000078070"/>
    </source>
</evidence>
<gene>
    <name evidence="13" type="ORF">A8C75_22065</name>
</gene>
<dbReference type="InterPro" id="IPR050570">
    <property type="entry name" value="Cell_wall_metabolism_enzyme"/>
</dbReference>
<feature type="domain" description="Opacity-associated protein A LysM-like" evidence="11">
    <location>
        <begin position="130"/>
        <end position="191"/>
    </location>
</feature>
<dbReference type="AlphaFoldDB" id="A0A1A9F3V1"/>
<evidence type="ECO:0000256" key="8">
    <source>
        <dbReference type="SAM" id="MobiDB-lite"/>
    </source>
</evidence>
<reference evidence="14" key="1">
    <citation type="submission" date="2016-05" db="EMBL/GenBank/DDBJ databases">
        <authorList>
            <person name="Baek K."/>
            <person name="Yang S.-J."/>
        </authorList>
    </citation>
    <scope>NUCLEOTIDE SEQUENCE [LARGE SCALE GENOMIC DNA]</scope>
    <source>
        <strain evidence="14">ST58-10</strain>
    </source>
</reference>
<sequence length="493" mass="53451">MGSIVLNIIKVIGNRLPAVHLVAVSVCAVIIGFTLMLVPSEEVSATRGDPSLTRSSQQETLKLDLNLEKDAAEPALRNTAPAAALLKNAAKERPSAETDSSDADDSAPALATSTDTTAQAVAETAPKADNWVNYKVTSGDNLSTLFKRAGLSARDVFTVSAATKDSEALSRLYPGESLSFLIQNGELKKLKHLINPLKQVLLEQDGDSYSIDIVEQEPEIEHRFAQGTIQNSLFLDGEKAGLPSNTIMEMAALFGWDVDFALDIRKGDSFRVIYEEKRFEGKVIGVGDIVAAEFTNQGDTFTSLRYTDSKGNTSYYTPKGESMRKAFLRTPVDFARISSNFNLSRRHPVLNRIRAHKGVDYAASTGTPIKAAGDGKIIYRGVKGGYGNVIILQHGNNISTLYAHMSRFKKGLSVGSRIKQGQLIGYVGMSGMVTGPHLHYEFQVNGVHKNPVTVKLPHADPVPKTERASFQATSQALMAQLETYSKTQVASAE</sequence>
<evidence type="ECO:0000256" key="3">
    <source>
        <dbReference type="ARBA" id="ARBA00022670"/>
    </source>
</evidence>
<dbReference type="InterPro" id="IPR011055">
    <property type="entry name" value="Dup_hybrid_motif"/>
</dbReference>
<dbReference type="GO" id="GO:0042834">
    <property type="term" value="F:peptidoglycan binding"/>
    <property type="evidence" value="ECO:0007669"/>
    <property type="project" value="InterPro"/>
</dbReference>
<dbReference type="InterPro" id="IPR007340">
    <property type="entry name" value="LysM_Opacity-associatedA"/>
</dbReference>
<dbReference type="SUPFAM" id="SSF51261">
    <property type="entry name" value="Duplicated hybrid motif"/>
    <property type="match status" value="1"/>
</dbReference>
<keyword evidence="9" id="KW-0812">Transmembrane</keyword>
<dbReference type="Pfam" id="PF04225">
    <property type="entry name" value="LysM_OapA"/>
    <property type="match status" value="1"/>
</dbReference>
<dbReference type="KEGG" id="mars:A8C75_22065"/>
<protein>
    <submittedName>
        <fullName evidence="13">Peptidase M23</fullName>
    </submittedName>
</protein>
<dbReference type="PANTHER" id="PTHR21666">
    <property type="entry name" value="PEPTIDASE-RELATED"/>
    <property type="match status" value="1"/>
</dbReference>
<dbReference type="EMBL" id="CP015839">
    <property type="protein sequence ID" value="ANG64897.1"/>
    <property type="molecule type" value="Genomic_DNA"/>
</dbReference>
<dbReference type="OrthoDB" id="9805070at2"/>
<dbReference type="Pfam" id="PF01551">
    <property type="entry name" value="Peptidase_M23"/>
    <property type="match status" value="1"/>
</dbReference>
<evidence type="ECO:0000259" key="11">
    <source>
        <dbReference type="Pfam" id="PF04225"/>
    </source>
</evidence>
<dbReference type="InterPro" id="IPR045834">
    <property type="entry name" value="Csd3_N2"/>
</dbReference>
<name>A0A1A9F3V1_9GAMM</name>
<dbReference type="GO" id="GO:0004222">
    <property type="term" value="F:metalloendopeptidase activity"/>
    <property type="evidence" value="ECO:0007669"/>
    <property type="project" value="TreeGrafter"/>
</dbReference>
<keyword evidence="9" id="KW-0472">Membrane</keyword>
<evidence type="ECO:0000256" key="5">
    <source>
        <dbReference type="ARBA" id="ARBA00022801"/>
    </source>
</evidence>
<feature type="region of interest" description="Disordered" evidence="8">
    <location>
        <begin position="88"/>
        <end position="115"/>
    </location>
</feature>
<keyword evidence="6" id="KW-0862">Zinc</keyword>
<dbReference type="Pfam" id="PF19425">
    <property type="entry name" value="Csd3_N2"/>
    <property type="match status" value="1"/>
</dbReference>
<keyword evidence="5" id="KW-0378">Hydrolase</keyword>
<dbReference type="Proteomes" id="UP000078070">
    <property type="component" value="Chromosome"/>
</dbReference>
<feature type="transmembrane region" description="Helical" evidence="9">
    <location>
        <begin position="18"/>
        <end position="38"/>
    </location>
</feature>
<dbReference type="GO" id="GO:0046872">
    <property type="term" value="F:metal ion binding"/>
    <property type="evidence" value="ECO:0007669"/>
    <property type="project" value="UniProtKB-KW"/>
</dbReference>
<keyword evidence="7" id="KW-0482">Metalloprotease</keyword>